<protein>
    <recommendedName>
        <fullName evidence="5">Cytokine-like nuclear factor N-PAC</fullName>
    </recommendedName>
    <alternativeName>
        <fullName evidence="4">Glyoxylate reductase 1 homolog</fullName>
    </alternativeName>
    <alternativeName>
        <fullName evidence="7">Nuclear protein NP60 homolog</fullName>
    </alternativeName>
    <alternativeName>
        <fullName evidence="6">Putative oxidoreductase GLYR1 homolog</fullName>
    </alternativeName>
</protein>
<evidence type="ECO:0000256" key="6">
    <source>
        <dbReference type="ARBA" id="ARBA00078412"/>
    </source>
</evidence>
<evidence type="ECO:0000313" key="10">
    <source>
        <dbReference type="RefSeq" id="XP_018327426.1"/>
    </source>
</evidence>
<sequence>MPVKFKEGDLVWAKMKGFSPWPGLVAKPNKWLKKQAKTPGGQCIYFFGTRNYGWVEECNIKPYFVYKEKLTNAYKSASFQGAVQEIEEFVSRRQIDPNCKPFPEDKDNAEFEFDKLKEIEQATTVTKPKKRPIKRTKPKLVAKKLRLEDDDNENSTEFVNHVPKNYEELLNRPTVLDRPDTPPVDISTISETLRNRNIEASTLSFGFLGLGIMGSGIVKNLIYSGHKINLWNRSLKKAEEVKKQVDEKQIGRVEVYDTPCDVVENSNIIFCCVSDPRASKDIVYGNCGVLPQLDGSLEGKGYVEMTSIDPETSKDICNVITSKGGRYLEAQIQGSNKEANEANLVILGAGDKTLFDDCQSCFKAMGKTAFYLGEVGFATKMNLILQTINGVALAGLAEGFALADRSGLFAKDVLEIFELTNMSCPALVDKANIIIKSDFPNTRMPLQHMQKDLKLALEMADSFNQPLLMTSTANEIFKHTRRLGYDKHDSAAVYMRARH</sequence>
<comment type="similarity">
    <text evidence="2">Belongs to the HIBADH-related family. NP60 subfamily.</text>
</comment>
<dbReference type="InterPro" id="IPR008927">
    <property type="entry name" value="6-PGluconate_DH-like_C_sf"/>
</dbReference>
<dbReference type="SUPFAM" id="SSF51735">
    <property type="entry name" value="NAD(P)-binding Rossmann-fold domains"/>
    <property type="match status" value="1"/>
</dbReference>
<dbReference type="InterPro" id="IPR036291">
    <property type="entry name" value="NAD(P)-bd_dom_sf"/>
</dbReference>
<evidence type="ECO:0000313" key="9">
    <source>
        <dbReference type="Proteomes" id="UP000192223"/>
    </source>
</evidence>
<dbReference type="InterPro" id="IPR000313">
    <property type="entry name" value="PWWP_dom"/>
</dbReference>
<evidence type="ECO:0000256" key="3">
    <source>
        <dbReference type="ARBA" id="ARBA00022454"/>
    </source>
</evidence>
<dbReference type="GO" id="GO:0031491">
    <property type="term" value="F:nucleosome binding"/>
    <property type="evidence" value="ECO:0007669"/>
    <property type="project" value="TreeGrafter"/>
</dbReference>
<dbReference type="Gene3D" id="3.40.50.720">
    <property type="entry name" value="NAD(P)-binding Rossmann-like Domain"/>
    <property type="match status" value="1"/>
</dbReference>
<keyword evidence="3" id="KW-0158">Chromosome</keyword>
<dbReference type="SMART" id="SM00293">
    <property type="entry name" value="PWWP"/>
    <property type="match status" value="1"/>
</dbReference>
<dbReference type="InterPro" id="IPR013328">
    <property type="entry name" value="6PGD_dom2"/>
</dbReference>
<organism evidence="9 10">
    <name type="scientific">Agrilus planipennis</name>
    <name type="common">Emerald ash borer</name>
    <name type="synonym">Agrilus marcopoli</name>
    <dbReference type="NCBI Taxonomy" id="224129"/>
    <lineage>
        <taxon>Eukaryota</taxon>
        <taxon>Metazoa</taxon>
        <taxon>Ecdysozoa</taxon>
        <taxon>Arthropoda</taxon>
        <taxon>Hexapoda</taxon>
        <taxon>Insecta</taxon>
        <taxon>Pterygota</taxon>
        <taxon>Neoptera</taxon>
        <taxon>Endopterygota</taxon>
        <taxon>Coleoptera</taxon>
        <taxon>Polyphaga</taxon>
        <taxon>Elateriformia</taxon>
        <taxon>Buprestoidea</taxon>
        <taxon>Buprestidae</taxon>
        <taxon>Agrilinae</taxon>
        <taxon>Agrilus</taxon>
    </lineage>
</organism>
<dbReference type="PANTHER" id="PTHR43580:SF2">
    <property type="entry name" value="CYTOKINE-LIKE NUCLEAR FACTOR N-PAC"/>
    <property type="match status" value="1"/>
</dbReference>
<dbReference type="InParanoid" id="A0A1W4WU51"/>
<dbReference type="OrthoDB" id="21615at2759"/>
<dbReference type="PANTHER" id="PTHR43580">
    <property type="entry name" value="OXIDOREDUCTASE GLYR1-RELATED"/>
    <property type="match status" value="1"/>
</dbReference>
<proteinExistence type="inferred from homology"/>
<evidence type="ECO:0000256" key="7">
    <source>
        <dbReference type="ARBA" id="ARBA00082969"/>
    </source>
</evidence>
<dbReference type="Gene3D" id="1.10.1040.10">
    <property type="entry name" value="N-(1-d-carboxylethyl)-l-norvaline Dehydrogenase, domain 2"/>
    <property type="match status" value="1"/>
</dbReference>
<dbReference type="PROSITE" id="PS50812">
    <property type="entry name" value="PWWP"/>
    <property type="match status" value="1"/>
</dbReference>
<dbReference type="FunCoup" id="A0A1W4WU51">
    <property type="interactions" value="2121"/>
</dbReference>
<evidence type="ECO:0000256" key="5">
    <source>
        <dbReference type="ARBA" id="ARBA00034140"/>
    </source>
</evidence>
<dbReference type="KEGG" id="apln:108738491"/>
<dbReference type="Pfam" id="PF14833">
    <property type="entry name" value="NAD_binding_11"/>
    <property type="match status" value="1"/>
</dbReference>
<evidence type="ECO:0000256" key="1">
    <source>
        <dbReference type="ARBA" id="ARBA00004286"/>
    </source>
</evidence>
<feature type="domain" description="PWWP" evidence="8">
    <location>
        <begin position="7"/>
        <end position="66"/>
    </location>
</feature>
<comment type="subcellular location">
    <subcellularLocation>
        <location evidence="1">Chromosome</location>
    </subcellularLocation>
</comment>
<dbReference type="GO" id="GO:0003677">
    <property type="term" value="F:DNA binding"/>
    <property type="evidence" value="ECO:0007669"/>
    <property type="project" value="TreeGrafter"/>
</dbReference>
<dbReference type="Pfam" id="PF03446">
    <property type="entry name" value="NAD_binding_2"/>
    <property type="match status" value="1"/>
</dbReference>
<evidence type="ECO:0000256" key="4">
    <source>
        <dbReference type="ARBA" id="ARBA00030287"/>
    </source>
</evidence>
<dbReference type="GeneID" id="108738491"/>
<dbReference type="Pfam" id="PF00855">
    <property type="entry name" value="PWWP"/>
    <property type="match status" value="1"/>
</dbReference>
<dbReference type="InterPro" id="IPR051265">
    <property type="entry name" value="HIBADH-related_NP60_sf"/>
</dbReference>
<dbReference type="Proteomes" id="UP000192223">
    <property type="component" value="Unplaced"/>
</dbReference>
<dbReference type="AlphaFoldDB" id="A0A1W4WU51"/>
<dbReference type="InterPro" id="IPR006115">
    <property type="entry name" value="6PGDH_NADP-bd"/>
</dbReference>
<dbReference type="InterPro" id="IPR029154">
    <property type="entry name" value="HIBADH-like_NADP-bd"/>
</dbReference>
<dbReference type="GO" id="GO:0140673">
    <property type="term" value="P:transcription elongation-coupled chromatin remodeling"/>
    <property type="evidence" value="ECO:0007669"/>
    <property type="project" value="TreeGrafter"/>
</dbReference>
<dbReference type="GO" id="GO:0050661">
    <property type="term" value="F:NADP binding"/>
    <property type="evidence" value="ECO:0007669"/>
    <property type="project" value="InterPro"/>
</dbReference>
<dbReference type="InterPro" id="IPR035501">
    <property type="entry name" value="GLYR1_PWWP"/>
</dbReference>
<dbReference type="STRING" id="224129.A0A1W4WU51"/>
<evidence type="ECO:0000256" key="2">
    <source>
        <dbReference type="ARBA" id="ARBA00007598"/>
    </source>
</evidence>
<dbReference type="CDD" id="cd05836">
    <property type="entry name" value="PWWP_GLYR1"/>
    <property type="match status" value="1"/>
</dbReference>
<dbReference type="GO" id="GO:0000785">
    <property type="term" value="C:chromatin"/>
    <property type="evidence" value="ECO:0007669"/>
    <property type="project" value="TreeGrafter"/>
</dbReference>
<accession>A0A1W4WU51</accession>
<evidence type="ECO:0000259" key="8">
    <source>
        <dbReference type="PROSITE" id="PS50812"/>
    </source>
</evidence>
<dbReference type="Gene3D" id="2.30.30.140">
    <property type="match status" value="1"/>
</dbReference>
<keyword evidence="9" id="KW-1185">Reference proteome</keyword>
<dbReference type="GO" id="GO:0051287">
    <property type="term" value="F:NAD binding"/>
    <property type="evidence" value="ECO:0007669"/>
    <property type="project" value="InterPro"/>
</dbReference>
<reference evidence="10" key="1">
    <citation type="submission" date="2025-08" db="UniProtKB">
        <authorList>
            <consortium name="RefSeq"/>
        </authorList>
    </citation>
    <scope>IDENTIFICATION</scope>
    <source>
        <tissue evidence="10">Entire body</tissue>
    </source>
</reference>
<name>A0A1W4WU51_AGRPL</name>
<dbReference type="RefSeq" id="XP_018327426.1">
    <property type="nucleotide sequence ID" value="XM_018471924.2"/>
</dbReference>
<dbReference type="SUPFAM" id="SSF48179">
    <property type="entry name" value="6-phosphogluconate dehydrogenase C-terminal domain-like"/>
    <property type="match status" value="1"/>
</dbReference>
<gene>
    <name evidence="10" type="primary">LOC108738491</name>
</gene>
<dbReference type="FunFam" id="3.40.50.720:FF:000058">
    <property type="entry name" value="Putative oxidoreductase GLYR1 homolog"/>
    <property type="match status" value="1"/>
</dbReference>
<dbReference type="SUPFAM" id="SSF63748">
    <property type="entry name" value="Tudor/PWWP/MBT"/>
    <property type="match status" value="1"/>
</dbReference>